<dbReference type="GO" id="GO:0000287">
    <property type="term" value="F:magnesium ion binding"/>
    <property type="evidence" value="ECO:0007669"/>
    <property type="project" value="UniProtKB-ARBA"/>
</dbReference>
<dbReference type="SUPFAM" id="SSF54826">
    <property type="entry name" value="Enolase N-terminal domain-like"/>
    <property type="match status" value="1"/>
</dbReference>
<dbReference type="InterPro" id="IPR013341">
    <property type="entry name" value="Mandelate_racemase_N_dom"/>
</dbReference>
<dbReference type="Pfam" id="PF02746">
    <property type="entry name" value="MR_MLE_N"/>
    <property type="match status" value="1"/>
</dbReference>
<dbReference type="CDD" id="cd03319">
    <property type="entry name" value="L-Ala-DL-Glu_epimerase"/>
    <property type="match status" value="1"/>
</dbReference>
<dbReference type="InterPro" id="IPR036849">
    <property type="entry name" value="Enolase-like_C_sf"/>
</dbReference>
<dbReference type="Gene3D" id="3.20.20.120">
    <property type="entry name" value="Enolase-like C-terminal domain"/>
    <property type="match status" value="1"/>
</dbReference>
<dbReference type="SFLD" id="SFLDG00180">
    <property type="entry name" value="muconate_cycloisomerase"/>
    <property type="match status" value="1"/>
</dbReference>
<evidence type="ECO:0000256" key="1">
    <source>
        <dbReference type="ARBA" id="ARBA00008031"/>
    </source>
</evidence>
<dbReference type="SFLD" id="SFLDS00001">
    <property type="entry name" value="Enolase"/>
    <property type="match status" value="1"/>
</dbReference>
<accession>A0A953HWW1</accession>
<dbReference type="SMART" id="SM00922">
    <property type="entry name" value="MR_MLE"/>
    <property type="match status" value="1"/>
</dbReference>
<sequence>MEGRRIKVTYPLVFPFKLSYGTFYQRSSFIIELRQGEHRGYGEMSFVPYYGKKEAAIEKQLQAILSFLDHFSDGWTPEELHLELSKKLDPDSFLLSAIDCALYDLHGRIHDVPVWKQTGGSLTIPATSSLTITQDDWKTKLNWGWPVLKLKMGFEGDMDLLEEIRYHYHGPLRIDANSGWTVTDFLGRLPQLQTNRVDLVEQPVPREAEYELEGIDTTIPLAADESLQGIGDLESIAKIYQVVNIKLQKCGGITPALALIQKAKRLGLELMAGCMTESSVGIGAMAHLASHFDYLDLDGEYLIRSDFGNEKYVEQGIIKLTEDSGLGKEFEIIP</sequence>
<feature type="active site" description="Proton acceptor; specific for (S)-substrate epimerization" evidence="5">
    <location>
        <position position="246"/>
    </location>
</feature>
<dbReference type="EC" id="5.1.1.-" evidence="7"/>
<feature type="active site" description="Proton acceptor; specific for (R)-substrate epimerization" evidence="5">
    <location>
        <position position="151"/>
    </location>
</feature>
<proteinExistence type="inferred from homology"/>
<evidence type="ECO:0000256" key="7">
    <source>
        <dbReference type="RuleBase" id="RU366006"/>
    </source>
</evidence>
<dbReference type="Gene3D" id="3.30.390.10">
    <property type="entry name" value="Enolase-like, N-terminal domain"/>
    <property type="match status" value="1"/>
</dbReference>
<feature type="binding site" evidence="6">
    <location>
        <position position="224"/>
    </location>
    <ligand>
        <name>Mg(2+)</name>
        <dbReference type="ChEBI" id="CHEBI:18420"/>
    </ligand>
</feature>
<dbReference type="PANTHER" id="PTHR48080">
    <property type="entry name" value="D-GALACTONATE DEHYDRATASE-RELATED"/>
    <property type="match status" value="1"/>
</dbReference>
<comment type="similarity">
    <text evidence="1 7">Belongs to the mandelate racemase/muconate lactonizing enzyme family.</text>
</comment>
<evidence type="ECO:0000256" key="6">
    <source>
        <dbReference type="PIRSR" id="PIRSR634603-3"/>
    </source>
</evidence>
<comment type="caution">
    <text evidence="9">The sequence shown here is derived from an EMBL/GenBank/DDBJ whole genome shotgun (WGS) entry which is preliminary data.</text>
</comment>
<evidence type="ECO:0000259" key="8">
    <source>
        <dbReference type="SMART" id="SM00922"/>
    </source>
</evidence>
<dbReference type="AlphaFoldDB" id="A0A953HWW1"/>
<dbReference type="InterPro" id="IPR029065">
    <property type="entry name" value="Enolase_C-like"/>
</dbReference>
<dbReference type="GO" id="GO:0016855">
    <property type="term" value="F:racemase and epimerase activity, acting on amino acids and derivatives"/>
    <property type="evidence" value="ECO:0007669"/>
    <property type="project" value="UniProtKB-UniRule"/>
</dbReference>
<dbReference type="RefSeq" id="WP_222580804.1">
    <property type="nucleotide sequence ID" value="NZ_JAHVHU010000013.1"/>
</dbReference>
<keyword evidence="4 7" id="KW-0413">Isomerase</keyword>
<organism evidence="9 10">
    <name type="scientific">Membranihabitans marinus</name>
    <dbReference type="NCBI Taxonomy" id="1227546"/>
    <lineage>
        <taxon>Bacteria</taxon>
        <taxon>Pseudomonadati</taxon>
        <taxon>Bacteroidota</taxon>
        <taxon>Saprospiria</taxon>
        <taxon>Saprospirales</taxon>
        <taxon>Saprospiraceae</taxon>
        <taxon>Membranihabitans</taxon>
    </lineage>
</organism>
<dbReference type="SUPFAM" id="SSF51604">
    <property type="entry name" value="Enolase C-terminal domain-like"/>
    <property type="match status" value="1"/>
</dbReference>
<dbReference type="EMBL" id="JAHVHU010000013">
    <property type="protein sequence ID" value="MBY5959268.1"/>
    <property type="molecule type" value="Genomic_DNA"/>
</dbReference>
<reference evidence="9" key="1">
    <citation type="submission" date="2021-06" db="EMBL/GenBank/DDBJ databases">
        <title>44 bacteria genomes isolated from Dapeng, Shenzhen.</title>
        <authorList>
            <person name="Zheng W."/>
            <person name="Yu S."/>
            <person name="Huang Y."/>
        </authorList>
    </citation>
    <scope>NUCLEOTIDE SEQUENCE</scope>
    <source>
        <strain evidence="9">DP5N28-2</strain>
    </source>
</reference>
<dbReference type="InterPro" id="IPR013342">
    <property type="entry name" value="Mandelate_racemase_C"/>
</dbReference>
<evidence type="ECO:0000256" key="3">
    <source>
        <dbReference type="ARBA" id="ARBA00022842"/>
    </source>
</evidence>
<dbReference type="Proteomes" id="UP000753961">
    <property type="component" value="Unassembled WGS sequence"/>
</dbReference>
<evidence type="ECO:0000256" key="5">
    <source>
        <dbReference type="PIRSR" id="PIRSR634603-1"/>
    </source>
</evidence>
<dbReference type="InterPro" id="IPR034593">
    <property type="entry name" value="DgoD-like"/>
</dbReference>
<evidence type="ECO:0000256" key="4">
    <source>
        <dbReference type="ARBA" id="ARBA00023235"/>
    </source>
</evidence>
<dbReference type="InterPro" id="IPR034603">
    <property type="entry name" value="Dipeptide_epimerase"/>
</dbReference>
<protein>
    <recommendedName>
        <fullName evidence="7">Dipeptide epimerase</fullName>
        <ecNumber evidence="7">5.1.1.-</ecNumber>
    </recommendedName>
</protein>
<evidence type="ECO:0000313" key="9">
    <source>
        <dbReference type="EMBL" id="MBY5959268.1"/>
    </source>
</evidence>
<feature type="domain" description="Mandelate racemase/muconate lactonizing enzyme C-terminal" evidence="8">
    <location>
        <begin position="130"/>
        <end position="222"/>
    </location>
</feature>
<dbReference type="Pfam" id="PF13378">
    <property type="entry name" value="MR_MLE_C"/>
    <property type="match status" value="1"/>
</dbReference>
<keyword evidence="2 6" id="KW-0479">Metal-binding</keyword>
<name>A0A953HWW1_9BACT</name>
<gene>
    <name evidence="9" type="ORF">KUV50_14035</name>
</gene>
<keyword evidence="10" id="KW-1185">Reference proteome</keyword>
<evidence type="ECO:0000313" key="10">
    <source>
        <dbReference type="Proteomes" id="UP000753961"/>
    </source>
</evidence>
<feature type="binding site" evidence="6">
    <location>
        <position position="175"/>
    </location>
    <ligand>
        <name>Mg(2+)</name>
        <dbReference type="ChEBI" id="CHEBI:18420"/>
    </ligand>
</feature>
<keyword evidence="3 6" id="KW-0460">Magnesium</keyword>
<feature type="binding site" evidence="6">
    <location>
        <position position="201"/>
    </location>
    <ligand>
        <name>Mg(2+)</name>
        <dbReference type="ChEBI" id="CHEBI:18420"/>
    </ligand>
</feature>
<evidence type="ECO:0000256" key="2">
    <source>
        <dbReference type="ARBA" id="ARBA00022723"/>
    </source>
</evidence>
<comment type="cofactor">
    <cofactor evidence="6 7">
        <name>Mg(2+)</name>
        <dbReference type="ChEBI" id="CHEBI:18420"/>
    </cofactor>
    <text evidence="6 7">Binds 1 Mg(2+) ion per subunit.</text>
</comment>
<dbReference type="PANTHER" id="PTHR48080:SF3">
    <property type="entry name" value="ENOLASE SUPERFAMILY MEMBER DDB_G0284701"/>
    <property type="match status" value="1"/>
</dbReference>
<dbReference type="InterPro" id="IPR029017">
    <property type="entry name" value="Enolase-like_N"/>
</dbReference>